<organism evidence="2 3">
    <name type="scientific">Thermobifida alba</name>
    <name type="common">Thermomonospora alba</name>
    <dbReference type="NCBI Taxonomy" id="53522"/>
    <lineage>
        <taxon>Bacteria</taxon>
        <taxon>Bacillati</taxon>
        <taxon>Actinomycetota</taxon>
        <taxon>Actinomycetes</taxon>
        <taxon>Streptosporangiales</taxon>
        <taxon>Nocardiopsidaceae</taxon>
        <taxon>Thermobifida</taxon>
    </lineage>
</organism>
<sequence>MIDFRYHLVSTVAIFLALTVGIVLGTTMLQDPLLHTLKAETAQLREQSERLRTDKDLADQFNAGTAQLITAYETAMLERRLADTRIVVVEPSGVDAAVRDAIMERLRHAGGTVVGRITLTDRYLDPGEADHVDEVADRWSEDLKVPRGTPYERAGAEIAQAVLTADGDESPDGFDPAELLAGYVESGLLAVHGEPASGADAALLLAPAEPFALVADQEGNDTATPPANATVLALARALKRAGAATVLAGAPDADGPTGIIRQARAEKARFTTVDTAGTTAGDIVTVLALALAAEGRDGHYGVGAGVDGFLPAVLPDPRPDPTPTPSTGVSAEDVAADDES</sequence>
<dbReference type="Proteomes" id="UP000832041">
    <property type="component" value="Chromosome"/>
</dbReference>
<gene>
    <name evidence="2" type="ORF">FOF52_09945</name>
</gene>
<evidence type="ECO:0000313" key="2">
    <source>
        <dbReference type="EMBL" id="UPT21241.1"/>
    </source>
</evidence>
<dbReference type="RefSeq" id="WP_248593549.1">
    <property type="nucleotide sequence ID" value="NZ_BAABEB010000013.1"/>
</dbReference>
<accession>A0ABY4L0P7</accession>
<evidence type="ECO:0000313" key="3">
    <source>
        <dbReference type="Proteomes" id="UP000832041"/>
    </source>
</evidence>
<proteinExistence type="predicted"/>
<keyword evidence="3" id="KW-1185">Reference proteome</keyword>
<name>A0ABY4L0P7_THEAE</name>
<dbReference type="EMBL" id="CP051627">
    <property type="protein sequence ID" value="UPT21241.1"/>
    <property type="molecule type" value="Genomic_DNA"/>
</dbReference>
<protein>
    <submittedName>
        <fullName evidence="2">Copper transporter</fullName>
    </submittedName>
</protein>
<dbReference type="InterPro" id="IPR021522">
    <property type="entry name" value="MctB"/>
</dbReference>
<dbReference type="Pfam" id="PF11382">
    <property type="entry name" value="MctB"/>
    <property type="match status" value="1"/>
</dbReference>
<reference evidence="2 3" key="1">
    <citation type="submission" date="2020-04" db="EMBL/GenBank/DDBJ databases">
        <title>Thermobifida alba genome sequencing and assembly.</title>
        <authorList>
            <person name="Luzics S."/>
            <person name="Horvath B."/>
            <person name="Nagy I."/>
            <person name="Toth A."/>
            <person name="Nagy I."/>
            <person name="Kukolya J."/>
        </authorList>
    </citation>
    <scope>NUCLEOTIDE SEQUENCE [LARGE SCALE GENOMIC DNA]</scope>
    <source>
        <strain evidence="2 3">DSM 43795</strain>
    </source>
</reference>
<feature type="region of interest" description="Disordered" evidence="1">
    <location>
        <begin position="313"/>
        <end position="340"/>
    </location>
</feature>
<evidence type="ECO:0000256" key="1">
    <source>
        <dbReference type="SAM" id="MobiDB-lite"/>
    </source>
</evidence>
<feature type="compositionally biased region" description="Pro residues" evidence="1">
    <location>
        <begin position="314"/>
        <end position="324"/>
    </location>
</feature>